<dbReference type="InterPro" id="IPR008990">
    <property type="entry name" value="Elect_transpt_acc-like_dom_sf"/>
</dbReference>
<dbReference type="AlphaFoldDB" id="A0A974SLV6"/>
<gene>
    <name evidence="2" type="ORF">EZH22_12135</name>
</gene>
<dbReference type="Pfam" id="PF21006">
    <property type="entry name" value="NHase_beta_N"/>
    <property type="match status" value="1"/>
</dbReference>
<dbReference type="SUPFAM" id="SSF50090">
    <property type="entry name" value="Electron transport accessory proteins"/>
    <property type="match status" value="1"/>
</dbReference>
<dbReference type="InterPro" id="IPR042262">
    <property type="entry name" value="CN_hydtase_beta_C"/>
</dbReference>
<reference evidence="2 3" key="1">
    <citation type="submission" date="2020-10" db="EMBL/GenBank/DDBJ databases">
        <title>Degradation of 1,4-Dioxane by Xanthobacter sp. YN2, via a Novel Group-2 Soluble Di-Iron Monooxygenase.</title>
        <authorList>
            <person name="Ma F."/>
            <person name="Wang Y."/>
            <person name="Yang J."/>
            <person name="Guo H."/>
            <person name="Su D."/>
            <person name="Yu L."/>
        </authorList>
    </citation>
    <scope>NUCLEOTIDE SEQUENCE [LARGE SCALE GENOMIC DNA]</scope>
    <source>
        <strain evidence="2 3">YN2</strain>
    </source>
</reference>
<dbReference type="RefSeq" id="WP_203195865.1">
    <property type="nucleotide sequence ID" value="NZ_CP063362.1"/>
</dbReference>
<sequence length="129" mass="14197">MSEQRILNPPAEALPGLPVDEGEPAFFEPWQAKAFALTVSLNEAGFFAWSEWTEAFAAVLAATDAPMAEARTAAYAEAYYRSWLDALEQLIGRHKVADAAELNFIAQTWKRAAEATRHGTPIRYEAGLP</sequence>
<evidence type="ECO:0000313" key="3">
    <source>
        <dbReference type="Proteomes" id="UP000596427"/>
    </source>
</evidence>
<evidence type="ECO:0000259" key="1">
    <source>
        <dbReference type="Pfam" id="PF21006"/>
    </source>
</evidence>
<feature type="domain" description="Nitrile hydratase beta subunit-like N-terminal" evidence="1">
    <location>
        <begin position="21"/>
        <end position="109"/>
    </location>
</feature>
<keyword evidence="3" id="KW-1185">Reference proteome</keyword>
<name>A0A974SLV6_9HYPH</name>
<dbReference type="InterPro" id="IPR023808">
    <property type="entry name" value="Nitrile_Hydratase_acc_put"/>
</dbReference>
<accession>A0A974SLV6</accession>
<organism evidence="2 3">
    <name type="scientific">Xanthobacter dioxanivorans</name>
    <dbReference type="NCBI Taxonomy" id="2528964"/>
    <lineage>
        <taxon>Bacteria</taxon>
        <taxon>Pseudomonadati</taxon>
        <taxon>Pseudomonadota</taxon>
        <taxon>Alphaproteobacteria</taxon>
        <taxon>Hyphomicrobiales</taxon>
        <taxon>Xanthobacteraceae</taxon>
        <taxon>Xanthobacter</taxon>
    </lineage>
</organism>
<dbReference type="EMBL" id="CP063362">
    <property type="protein sequence ID" value="QRG08948.1"/>
    <property type="molecule type" value="Genomic_DNA"/>
</dbReference>
<evidence type="ECO:0000313" key="2">
    <source>
        <dbReference type="EMBL" id="QRG08948.1"/>
    </source>
</evidence>
<dbReference type="KEGG" id="xdi:EZH22_12135"/>
<protein>
    <submittedName>
        <fullName evidence="2">Nitrile hydratase accessory protein</fullName>
    </submittedName>
</protein>
<dbReference type="InterPro" id="IPR049054">
    <property type="entry name" value="CN_hydtase_beta-like_N"/>
</dbReference>
<dbReference type="Gene3D" id="1.10.472.20">
    <property type="entry name" value="Nitrile hydratase, beta subunit"/>
    <property type="match status" value="1"/>
</dbReference>
<dbReference type="NCBIfam" id="TIGR03889">
    <property type="entry name" value="nitrile_acc"/>
    <property type="match status" value="1"/>
</dbReference>
<dbReference type="Proteomes" id="UP000596427">
    <property type="component" value="Chromosome"/>
</dbReference>
<proteinExistence type="predicted"/>